<dbReference type="SUPFAM" id="SSF47336">
    <property type="entry name" value="ACP-like"/>
    <property type="match status" value="1"/>
</dbReference>
<reference evidence="1 2" key="1">
    <citation type="journal article" date="2018" name="Nat. Biotechnol.">
        <title>A standardized bacterial taxonomy based on genome phylogeny substantially revises the tree of life.</title>
        <authorList>
            <person name="Parks D.H."/>
            <person name="Chuvochina M."/>
            <person name="Waite D.W."/>
            <person name="Rinke C."/>
            <person name="Skarshewski A."/>
            <person name="Chaumeil P.A."/>
            <person name="Hugenholtz P."/>
        </authorList>
    </citation>
    <scope>NUCLEOTIDE SEQUENCE [LARGE SCALE GENOMIC DNA]</scope>
    <source>
        <strain evidence="1">UBA8844</strain>
    </source>
</reference>
<name>A0A3D4VBW9_9BACT</name>
<gene>
    <name evidence="1" type="ORF">DGD08_15585</name>
</gene>
<dbReference type="AlphaFoldDB" id="A0A3D4VBW9"/>
<proteinExistence type="predicted"/>
<accession>A0A3D4VBW9</accession>
<organism evidence="1 2">
    <name type="scientific">Gemmatimonas aurantiaca</name>
    <dbReference type="NCBI Taxonomy" id="173480"/>
    <lineage>
        <taxon>Bacteria</taxon>
        <taxon>Pseudomonadati</taxon>
        <taxon>Gemmatimonadota</taxon>
        <taxon>Gemmatimonadia</taxon>
        <taxon>Gemmatimonadales</taxon>
        <taxon>Gemmatimonadaceae</taxon>
        <taxon>Gemmatimonas</taxon>
    </lineage>
</organism>
<dbReference type="Proteomes" id="UP000264071">
    <property type="component" value="Unassembled WGS sequence"/>
</dbReference>
<evidence type="ECO:0000313" key="2">
    <source>
        <dbReference type="Proteomes" id="UP000264071"/>
    </source>
</evidence>
<dbReference type="EMBL" id="DPIY01000011">
    <property type="protein sequence ID" value="HCT58626.1"/>
    <property type="molecule type" value="Genomic_DNA"/>
</dbReference>
<dbReference type="InterPro" id="IPR036736">
    <property type="entry name" value="ACP-like_sf"/>
</dbReference>
<dbReference type="Gene3D" id="1.10.1200.10">
    <property type="entry name" value="ACP-like"/>
    <property type="match status" value="1"/>
</dbReference>
<comment type="caution">
    <text evidence="1">The sequence shown here is derived from an EMBL/GenBank/DDBJ whole genome shotgun (WGS) entry which is preliminary data.</text>
</comment>
<protein>
    <submittedName>
        <fullName evidence="1">Acyl carrier protein</fullName>
    </submittedName>
</protein>
<sequence>MPVLEEVLALALRLPLERIDETIGYQLIPQWDSANHVALIGALEEAYGIMIDDEDIPDLNSVSAIRRYVEQRTGG</sequence>
<evidence type="ECO:0000313" key="1">
    <source>
        <dbReference type="EMBL" id="HCT58626.1"/>
    </source>
</evidence>